<dbReference type="Proteomes" id="UP000199444">
    <property type="component" value="Unassembled WGS sequence"/>
</dbReference>
<gene>
    <name evidence="1" type="ORF">SAMN05216231_0448</name>
</gene>
<sequence>MEDLSFNIIAPVFMNFGELVVNFEQPNCDLQYFGDLAYLLINLIPLNHMTPIGHKSF</sequence>
<protein>
    <submittedName>
        <fullName evidence="1">Uncharacterized protein</fullName>
    </submittedName>
</protein>
<dbReference type="EMBL" id="FNKD01000001">
    <property type="protein sequence ID" value="SDQ10622.1"/>
    <property type="molecule type" value="Genomic_DNA"/>
</dbReference>
<evidence type="ECO:0000313" key="2">
    <source>
        <dbReference type="Proteomes" id="UP000199444"/>
    </source>
</evidence>
<proteinExistence type="predicted"/>
<name>A0A1H0Y678_9BACI</name>
<dbReference type="AlphaFoldDB" id="A0A1H0Y678"/>
<evidence type="ECO:0000313" key="1">
    <source>
        <dbReference type="EMBL" id="SDQ10622.1"/>
    </source>
</evidence>
<reference evidence="1 2" key="1">
    <citation type="submission" date="2016-10" db="EMBL/GenBank/DDBJ databases">
        <authorList>
            <person name="de Groot N.N."/>
        </authorList>
    </citation>
    <scope>NUCLEOTIDE SEQUENCE [LARGE SCALE GENOMIC DNA]</scope>
    <source>
        <strain evidence="1 2">CGMCC 1.10449</strain>
    </source>
</reference>
<accession>A0A1H0Y678</accession>
<keyword evidence="2" id="KW-1185">Reference proteome</keyword>
<organism evidence="1 2">
    <name type="scientific">Virgibacillus salinus</name>
    <dbReference type="NCBI Taxonomy" id="553311"/>
    <lineage>
        <taxon>Bacteria</taxon>
        <taxon>Bacillati</taxon>
        <taxon>Bacillota</taxon>
        <taxon>Bacilli</taxon>
        <taxon>Bacillales</taxon>
        <taxon>Bacillaceae</taxon>
        <taxon>Virgibacillus</taxon>
    </lineage>
</organism>